<dbReference type="PANTHER" id="PTHR30212">
    <property type="entry name" value="PROTEIN YIIM"/>
    <property type="match status" value="1"/>
</dbReference>
<evidence type="ECO:0000256" key="1">
    <source>
        <dbReference type="SAM" id="MobiDB-lite"/>
    </source>
</evidence>
<dbReference type="SUPFAM" id="SSF50800">
    <property type="entry name" value="PK beta-barrel domain-like"/>
    <property type="match status" value="1"/>
</dbReference>
<dbReference type="KEGG" id="mpar:F7D14_13545"/>
<dbReference type="Gene3D" id="2.40.33.20">
    <property type="entry name" value="PK beta-barrel domain-like"/>
    <property type="match status" value="1"/>
</dbReference>
<dbReference type="Pfam" id="PF03473">
    <property type="entry name" value="MOSC"/>
    <property type="match status" value="1"/>
</dbReference>
<dbReference type="InterPro" id="IPR011037">
    <property type="entry name" value="Pyrv_Knase-like_insert_dom_sf"/>
</dbReference>
<dbReference type="InterPro" id="IPR005163">
    <property type="entry name" value="Tri_helical_YiiM-like"/>
</dbReference>
<dbReference type="Pfam" id="PF03475">
    <property type="entry name" value="YiiM_3-alpha"/>
    <property type="match status" value="1"/>
</dbReference>
<protein>
    <submittedName>
        <fullName evidence="3">MOSC domain-containing protein</fullName>
    </submittedName>
</protein>
<dbReference type="Proteomes" id="UP000422569">
    <property type="component" value="Chromosome"/>
</dbReference>
<gene>
    <name evidence="3" type="ORF">F7D14_13545</name>
</gene>
<feature type="domain" description="MOSC" evidence="2">
    <location>
        <begin position="65"/>
        <end position="202"/>
    </location>
</feature>
<dbReference type="PANTHER" id="PTHR30212:SF2">
    <property type="entry name" value="PROTEIN YIIM"/>
    <property type="match status" value="1"/>
</dbReference>
<organism evidence="3 4">
    <name type="scientific">Methylocystis parvus</name>
    <dbReference type="NCBI Taxonomy" id="134"/>
    <lineage>
        <taxon>Bacteria</taxon>
        <taxon>Pseudomonadati</taxon>
        <taxon>Pseudomonadota</taxon>
        <taxon>Alphaproteobacteria</taxon>
        <taxon>Hyphomicrobiales</taxon>
        <taxon>Methylocystaceae</taxon>
        <taxon>Methylocystis</taxon>
    </lineage>
</organism>
<dbReference type="InterPro" id="IPR052353">
    <property type="entry name" value="Benzoxazolinone_Detox_Enz"/>
</dbReference>
<dbReference type="PROSITE" id="PS51340">
    <property type="entry name" value="MOSC"/>
    <property type="match status" value="1"/>
</dbReference>
<dbReference type="GO" id="GO:0030170">
    <property type="term" value="F:pyridoxal phosphate binding"/>
    <property type="evidence" value="ECO:0007669"/>
    <property type="project" value="InterPro"/>
</dbReference>
<accession>A0A6B8M686</accession>
<reference evidence="3 4" key="1">
    <citation type="submission" date="2019-09" db="EMBL/GenBank/DDBJ databases">
        <title>Isolation and complete genome sequencing of Methylocystis species.</title>
        <authorList>
            <person name="Rumah B.L."/>
            <person name="Stead C.E."/>
            <person name="Stevens B.C."/>
            <person name="Minton N.P."/>
            <person name="Grosse-Honebrink A."/>
            <person name="Zhang Y."/>
        </authorList>
    </citation>
    <scope>NUCLEOTIDE SEQUENCE [LARGE SCALE GENOMIC DNA]</scope>
    <source>
        <strain evidence="3 4">BRCS2</strain>
    </source>
</reference>
<dbReference type="GO" id="GO:0003824">
    <property type="term" value="F:catalytic activity"/>
    <property type="evidence" value="ECO:0007669"/>
    <property type="project" value="InterPro"/>
</dbReference>
<sequence length="268" mass="29833">MRPHRPRRNGPSPWLRTGRRHGARRDHRNAAGGDAVTLRQTHPLVLVGEVAPLGDARHVSAIDKRPAAGPWRIGKTGVEGDAQADRKHHGGAEKALHHYALDHYATWRDEIGAAPALDAPGAFGENLSTQGWIEDDICIGDVIRFGGALLQVSQGRQPCFKLNLRFGLRDMARRVQMSGRTGWYYRVLEEGVANEGAALHLTERPCPDWPLTRLSHLLYRDMRDREGLAAMAALPHLAQSWRGLAQKRLDSGRVENWSARLYGRQRAG</sequence>
<proteinExistence type="predicted"/>
<evidence type="ECO:0000313" key="4">
    <source>
        <dbReference type="Proteomes" id="UP000422569"/>
    </source>
</evidence>
<dbReference type="GO" id="GO:0030151">
    <property type="term" value="F:molybdenum ion binding"/>
    <property type="evidence" value="ECO:0007669"/>
    <property type="project" value="InterPro"/>
</dbReference>
<feature type="compositionally biased region" description="Basic residues" evidence="1">
    <location>
        <begin position="17"/>
        <end position="27"/>
    </location>
</feature>
<evidence type="ECO:0000313" key="3">
    <source>
        <dbReference type="EMBL" id="QGM98401.1"/>
    </source>
</evidence>
<dbReference type="AlphaFoldDB" id="A0A6B8M686"/>
<keyword evidence="4" id="KW-1185">Reference proteome</keyword>
<dbReference type="InterPro" id="IPR005302">
    <property type="entry name" value="MoCF_Sase_C"/>
</dbReference>
<feature type="region of interest" description="Disordered" evidence="1">
    <location>
        <begin position="1"/>
        <end position="34"/>
    </location>
</feature>
<name>A0A6B8M686_9HYPH</name>
<evidence type="ECO:0000259" key="2">
    <source>
        <dbReference type="PROSITE" id="PS51340"/>
    </source>
</evidence>
<dbReference type="EMBL" id="CP044331">
    <property type="protein sequence ID" value="QGM98401.1"/>
    <property type="molecule type" value="Genomic_DNA"/>
</dbReference>